<protein>
    <submittedName>
        <fullName evidence="2">Uncharacterized protein</fullName>
    </submittedName>
</protein>
<evidence type="ECO:0000313" key="3">
    <source>
        <dbReference type="Proteomes" id="UP000541810"/>
    </source>
</evidence>
<gene>
    <name evidence="2" type="ORF">HNQ40_001061</name>
</gene>
<dbReference type="Proteomes" id="UP000541810">
    <property type="component" value="Unassembled WGS sequence"/>
</dbReference>
<evidence type="ECO:0000313" key="2">
    <source>
        <dbReference type="EMBL" id="MBB6429255.1"/>
    </source>
</evidence>
<feature type="region of interest" description="Disordered" evidence="1">
    <location>
        <begin position="90"/>
        <end position="125"/>
    </location>
</feature>
<name>A0A7X0LJE3_9BACT</name>
<sequence length="186" mass="19146">MALTKERKILITVAGVACGILLLDRVMLGGSMGGPTPAQAAGPSVAVVAPAAPAAVTPAATDVVALDLTGSPQDTTSLAQRLSRAGKHLPEATPDAFRPSARWHNPAPASPGAAPARPDFDPRAFADRNPLDAVYASPQGAYAMIDGQATRLGEVRDGMTLTDIGDRWVVWSGGGVKVKVHLDPVR</sequence>
<proteinExistence type="predicted"/>
<organism evidence="2 3">
    <name type="scientific">Algisphaera agarilytica</name>
    <dbReference type="NCBI Taxonomy" id="1385975"/>
    <lineage>
        <taxon>Bacteria</taxon>
        <taxon>Pseudomonadati</taxon>
        <taxon>Planctomycetota</taxon>
        <taxon>Phycisphaerae</taxon>
        <taxon>Phycisphaerales</taxon>
        <taxon>Phycisphaeraceae</taxon>
        <taxon>Algisphaera</taxon>
    </lineage>
</organism>
<reference evidence="2 3" key="1">
    <citation type="submission" date="2020-08" db="EMBL/GenBank/DDBJ databases">
        <title>Genomic Encyclopedia of Type Strains, Phase IV (KMG-IV): sequencing the most valuable type-strain genomes for metagenomic binning, comparative biology and taxonomic classification.</title>
        <authorList>
            <person name="Goeker M."/>
        </authorList>
    </citation>
    <scope>NUCLEOTIDE SEQUENCE [LARGE SCALE GENOMIC DNA]</scope>
    <source>
        <strain evidence="2 3">DSM 103725</strain>
    </source>
</reference>
<dbReference type="EMBL" id="JACHGY010000001">
    <property type="protein sequence ID" value="MBB6429255.1"/>
    <property type="molecule type" value="Genomic_DNA"/>
</dbReference>
<comment type="caution">
    <text evidence="2">The sequence shown here is derived from an EMBL/GenBank/DDBJ whole genome shotgun (WGS) entry which is preliminary data.</text>
</comment>
<keyword evidence="3" id="KW-1185">Reference proteome</keyword>
<dbReference type="RefSeq" id="WP_184676841.1">
    <property type="nucleotide sequence ID" value="NZ_JACHGY010000001.1"/>
</dbReference>
<accession>A0A7X0LJE3</accession>
<dbReference type="AlphaFoldDB" id="A0A7X0LJE3"/>
<feature type="compositionally biased region" description="Low complexity" evidence="1">
    <location>
        <begin position="106"/>
        <end position="117"/>
    </location>
</feature>
<evidence type="ECO:0000256" key="1">
    <source>
        <dbReference type="SAM" id="MobiDB-lite"/>
    </source>
</evidence>